<dbReference type="FunFam" id="3.40.50.720:FF:000084">
    <property type="entry name" value="Short-chain dehydrogenase reductase"/>
    <property type="match status" value="1"/>
</dbReference>
<dbReference type="SUPFAM" id="SSF51735">
    <property type="entry name" value="NAD(P)-binding Rossmann-fold domains"/>
    <property type="match status" value="1"/>
</dbReference>
<dbReference type="NCBIfam" id="NF005559">
    <property type="entry name" value="PRK07231.1"/>
    <property type="match status" value="1"/>
</dbReference>
<evidence type="ECO:0000313" key="4">
    <source>
        <dbReference type="EMBL" id="AJG22449.1"/>
    </source>
</evidence>
<dbReference type="GO" id="GO:0016491">
    <property type="term" value="F:oxidoreductase activity"/>
    <property type="evidence" value="ECO:0007669"/>
    <property type="project" value="UniProtKB-KW"/>
</dbReference>
<dbReference type="Proteomes" id="UP000031843">
    <property type="component" value="Chromosome secondary"/>
</dbReference>
<dbReference type="PRINTS" id="PR00080">
    <property type="entry name" value="SDRFAMILY"/>
</dbReference>
<feature type="domain" description="Ketoreductase" evidence="3">
    <location>
        <begin position="15"/>
        <end position="194"/>
    </location>
</feature>
<proteinExistence type="inferred from homology"/>
<keyword evidence="2" id="KW-0560">Oxidoreductase</keyword>
<dbReference type="Pfam" id="PF13561">
    <property type="entry name" value="adh_short_C2"/>
    <property type="match status" value="1"/>
</dbReference>
<organism evidence="4 5">
    <name type="scientific">Cupriavidus basilensis</name>
    <dbReference type="NCBI Taxonomy" id="68895"/>
    <lineage>
        <taxon>Bacteria</taxon>
        <taxon>Pseudomonadati</taxon>
        <taxon>Pseudomonadota</taxon>
        <taxon>Betaproteobacteria</taxon>
        <taxon>Burkholderiales</taxon>
        <taxon>Burkholderiaceae</taxon>
        <taxon>Cupriavidus</taxon>
    </lineage>
</organism>
<reference evidence="4 5" key="1">
    <citation type="journal article" date="2015" name="Genome Announc.">
        <title>Complete Genome Sequence of Cupriavidus basilensis 4G11, Isolated from the Oak Ridge Field Research Center Site.</title>
        <authorList>
            <person name="Ray J."/>
            <person name="Waters R.J."/>
            <person name="Skerker J.M."/>
            <person name="Kuehl J.V."/>
            <person name="Price M.N."/>
            <person name="Huang J."/>
            <person name="Chakraborty R."/>
            <person name="Arkin A.P."/>
            <person name="Deutschbauer A."/>
        </authorList>
    </citation>
    <scope>NUCLEOTIDE SEQUENCE [LARGE SCALE GENOMIC DNA]</scope>
    <source>
        <strain evidence="4">4G11</strain>
    </source>
</reference>
<dbReference type="PANTHER" id="PTHR24321:SF11">
    <property type="entry name" value="BLR0893 PROTEIN"/>
    <property type="match status" value="1"/>
</dbReference>
<sequence>MGINGINGINGIEGKSIIVTGGASGIGEAAARLLAANGALLTIADRGSNGAALAKELTDQGLRAQFVETDISSEADVIAMVEAAVRSYGRLDRAFNNAGVPNAGKLLAELTEEDFRRCHDVNVIGTFLCMKHEILAMLKTGGGAIVNCSSIHGLIYTARAAEYTASKHAITGMTKAAAADYGLQNIRVNAIAPSSTRTPMYLHYLKTKPDHEERVNGLHLLGRASEPIEQAQAAMWLLSDAASFVTGVTLPVDGGYTAV</sequence>
<dbReference type="STRING" id="68895.RR42_s0859"/>
<keyword evidence="5" id="KW-1185">Reference proteome</keyword>
<gene>
    <name evidence="4" type="ORF">RR42_s0859</name>
</gene>
<dbReference type="InterPro" id="IPR057326">
    <property type="entry name" value="KR_dom"/>
</dbReference>
<dbReference type="InterPro" id="IPR002347">
    <property type="entry name" value="SDR_fam"/>
</dbReference>
<dbReference type="InterPro" id="IPR036291">
    <property type="entry name" value="NAD(P)-bd_dom_sf"/>
</dbReference>
<evidence type="ECO:0000259" key="3">
    <source>
        <dbReference type="SMART" id="SM00822"/>
    </source>
</evidence>
<dbReference type="EMBL" id="CP010537">
    <property type="protein sequence ID" value="AJG22449.1"/>
    <property type="molecule type" value="Genomic_DNA"/>
</dbReference>
<dbReference type="RefSeq" id="WP_043353927.1">
    <property type="nucleotide sequence ID" value="NZ_CP010537.1"/>
</dbReference>
<evidence type="ECO:0000313" key="5">
    <source>
        <dbReference type="Proteomes" id="UP000031843"/>
    </source>
</evidence>
<dbReference type="AlphaFoldDB" id="A0A0C4YKE3"/>
<comment type="similarity">
    <text evidence="1">Belongs to the short-chain dehydrogenases/reductases (SDR) family.</text>
</comment>
<dbReference type="PRINTS" id="PR00081">
    <property type="entry name" value="GDHRDH"/>
</dbReference>
<name>A0A0C4YKE3_9BURK</name>
<dbReference type="InterPro" id="IPR020904">
    <property type="entry name" value="Sc_DH/Rdtase_CS"/>
</dbReference>
<dbReference type="KEGG" id="cbw:RR42_s0859"/>
<dbReference type="CDD" id="cd05233">
    <property type="entry name" value="SDR_c"/>
    <property type="match status" value="1"/>
</dbReference>
<accession>A0A0C4YKE3</accession>
<dbReference type="PANTHER" id="PTHR24321">
    <property type="entry name" value="DEHYDROGENASES, SHORT CHAIN"/>
    <property type="match status" value="1"/>
</dbReference>
<dbReference type="PROSITE" id="PS00061">
    <property type="entry name" value="ADH_SHORT"/>
    <property type="match status" value="1"/>
</dbReference>
<evidence type="ECO:0000256" key="2">
    <source>
        <dbReference type="ARBA" id="ARBA00023002"/>
    </source>
</evidence>
<dbReference type="Gene3D" id="3.40.50.720">
    <property type="entry name" value="NAD(P)-binding Rossmann-like Domain"/>
    <property type="match status" value="1"/>
</dbReference>
<protein>
    <submittedName>
        <fullName evidence="4">Dehydrogenases with different specificities (Related to short-chain alcohol dehydrogenases)</fullName>
    </submittedName>
</protein>
<evidence type="ECO:0000256" key="1">
    <source>
        <dbReference type="ARBA" id="ARBA00006484"/>
    </source>
</evidence>
<dbReference type="SMART" id="SM00822">
    <property type="entry name" value="PKS_KR"/>
    <property type="match status" value="1"/>
</dbReference>